<name>A0A3B0RPV3_9ZZZZ</name>
<organism evidence="1">
    <name type="scientific">hydrothermal vent metagenome</name>
    <dbReference type="NCBI Taxonomy" id="652676"/>
    <lineage>
        <taxon>unclassified sequences</taxon>
        <taxon>metagenomes</taxon>
        <taxon>ecological metagenomes</taxon>
    </lineage>
</organism>
<protein>
    <submittedName>
        <fullName evidence="1">Uncharacterized protein</fullName>
    </submittedName>
</protein>
<proteinExistence type="predicted"/>
<dbReference type="EMBL" id="UOEB01000237">
    <property type="protein sequence ID" value="VAV85605.1"/>
    <property type="molecule type" value="Genomic_DNA"/>
</dbReference>
<feature type="non-terminal residue" evidence="1">
    <location>
        <position position="1"/>
    </location>
</feature>
<gene>
    <name evidence="1" type="ORF">MNBD_BACTEROID02-1006</name>
</gene>
<evidence type="ECO:0000313" key="1">
    <source>
        <dbReference type="EMBL" id="VAV85605.1"/>
    </source>
</evidence>
<accession>A0A3B0RPV3</accession>
<sequence length="117" mass="13490">ATGFKVEPYETTEEAYEKFKALLRKKPIIRSVVGPDCDSWPMIRREWKIPEFNIELLEVSISAWKLCGEVISEIAIELGGEPLELTFSCRHDSERVKTMEFSQQEFFESVDGKTENA</sequence>
<dbReference type="AlphaFoldDB" id="A0A3B0RPV3"/>
<reference evidence="1" key="1">
    <citation type="submission" date="2018-06" db="EMBL/GenBank/DDBJ databases">
        <authorList>
            <person name="Zhirakovskaya E."/>
        </authorList>
    </citation>
    <scope>NUCLEOTIDE SEQUENCE</scope>
</reference>